<dbReference type="CDD" id="cd03230">
    <property type="entry name" value="ABC_DR_subfamily_A"/>
    <property type="match status" value="1"/>
</dbReference>
<evidence type="ECO:0000259" key="5">
    <source>
        <dbReference type="PROSITE" id="PS50893"/>
    </source>
</evidence>
<comment type="similarity">
    <text evidence="1">Belongs to the ABC transporter superfamily.</text>
</comment>
<dbReference type="EMBL" id="CSTE01000005">
    <property type="protein sequence ID" value="CQR53123.1"/>
    <property type="molecule type" value="Genomic_DNA"/>
</dbReference>
<dbReference type="Proteomes" id="UP000198902">
    <property type="component" value="Unassembled WGS sequence"/>
</dbReference>
<dbReference type="OrthoDB" id="87732at2157"/>
<dbReference type="SMART" id="SM00382">
    <property type="entry name" value="AAA"/>
    <property type="match status" value="1"/>
</dbReference>
<dbReference type="PROSITE" id="PS00211">
    <property type="entry name" value="ABC_TRANSPORTER_1"/>
    <property type="match status" value="1"/>
</dbReference>
<sequence>MSRHAAAESTRPAVTATAVRKQYGDTVAVRDVSLDVRKGEVFGLIGPNGAGKSTLIGLLTGTRVPTEGSVRVFGESPTAVDRSRMSVLPQEFSPHRRLTGRELVSYYAGLYPDPRPVDEVLDRVGLDAGDAATAYTDLSGGQQRRVCVGAALVNDPELLFLDEPTTGIDPAGRRDVWDLVDSLADGGTAVVLTTHYMAEAEHLADRVGLLTDGELVRVGPPRDLVERFGGETRLAVRTERPRALDLDATPLDGRRYGDYEYRFFDAGPDDLTAMLDHLDAADIAYEEVSLVRPTLEDVYLNLASERGHGCIASAGPAGLAGNAEVTR</sequence>
<organism evidence="6 7">
    <name type="scientific">Haloferax massiliensis</name>
    <dbReference type="NCBI Taxonomy" id="1476858"/>
    <lineage>
        <taxon>Archaea</taxon>
        <taxon>Methanobacteriati</taxon>
        <taxon>Methanobacteriota</taxon>
        <taxon>Stenosarchaea group</taxon>
        <taxon>Halobacteria</taxon>
        <taxon>Halobacteriales</taxon>
        <taxon>Haloferacaceae</taxon>
        <taxon>Haloferax</taxon>
    </lineage>
</organism>
<dbReference type="InterPro" id="IPR027417">
    <property type="entry name" value="P-loop_NTPase"/>
</dbReference>
<dbReference type="GO" id="GO:0005524">
    <property type="term" value="F:ATP binding"/>
    <property type="evidence" value="ECO:0007669"/>
    <property type="project" value="UniProtKB-KW"/>
</dbReference>
<dbReference type="Gene3D" id="3.40.50.300">
    <property type="entry name" value="P-loop containing nucleotide triphosphate hydrolases"/>
    <property type="match status" value="1"/>
</dbReference>
<dbReference type="InterPro" id="IPR003593">
    <property type="entry name" value="AAA+_ATPase"/>
</dbReference>
<keyword evidence="4 6" id="KW-0067">ATP-binding</keyword>
<accession>A0A0D6JVM0</accession>
<evidence type="ECO:0000256" key="1">
    <source>
        <dbReference type="ARBA" id="ARBA00005417"/>
    </source>
</evidence>
<evidence type="ECO:0000256" key="4">
    <source>
        <dbReference type="ARBA" id="ARBA00022840"/>
    </source>
</evidence>
<keyword evidence="3" id="KW-0547">Nucleotide-binding</keyword>
<keyword evidence="2" id="KW-0813">Transport</keyword>
<evidence type="ECO:0000256" key="2">
    <source>
        <dbReference type="ARBA" id="ARBA00022448"/>
    </source>
</evidence>
<feature type="domain" description="ABC transporter" evidence="5">
    <location>
        <begin position="14"/>
        <end position="237"/>
    </location>
</feature>
<gene>
    <name evidence="6" type="primary">ybhF_4</name>
    <name evidence="6" type="ORF">BN996_03470</name>
</gene>
<dbReference type="InterPro" id="IPR050763">
    <property type="entry name" value="ABC_transporter_ATP-binding"/>
</dbReference>
<evidence type="ECO:0000313" key="6">
    <source>
        <dbReference type="EMBL" id="CQR53123.1"/>
    </source>
</evidence>
<dbReference type="PANTHER" id="PTHR42711:SF5">
    <property type="entry name" value="ABC TRANSPORTER ATP-BINDING PROTEIN NATA"/>
    <property type="match status" value="1"/>
</dbReference>
<dbReference type="PROSITE" id="PS50893">
    <property type="entry name" value="ABC_TRANSPORTER_2"/>
    <property type="match status" value="1"/>
</dbReference>
<reference evidence="7" key="1">
    <citation type="submission" date="2015-03" db="EMBL/GenBank/DDBJ databases">
        <authorList>
            <person name="Urmite Genomes"/>
        </authorList>
    </citation>
    <scope>NUCLEOTIDE SEQUENCE [LARGE SCALE GENOMIC DNA]</scope>
    <source>
        <strain evidence="7">Arc-Hr</strain>
    </source>
</reference>
<dbReference type="InterPro" id="IPR003439">
    <property type="entry name" value="ABC_transporter-like_ATP-bd"/>
</dbReference>
<proteinExistence type="inferred from homology"/>
<dbReference type="GO" id="GO:0016887">
    <property type="term" value="F:ATP hydrolysis activity"/>
    <property type="evidence" value="ECO:0007669"/>
    <property type="project" value="InterPro"/>
</dbReference>
<name>A0A0D6JVM0_9EURY</name>
<protein>
    <submittedName>
        <fullName evidence="6">Putative ABC transporter ATP-binding protein YbhF</fullName>
    </submittedName>
</protein>
<dbReference type="Pfam" id="PF00005">
    <property type="entry name" value="ABC_tran"/>
    <property type="match status" value="1"/>
</dbReference>
<dbReference type="RefSeq" id="WP_089781086.1">
    <property type="nucleotide sequence ID" value="NZ_CABLRR010000005.1"/>
</dbReference>
<keyword evidence="7" id="KW-1185">Reference proteome</keyword>
<dbReference type="AlphaFoldDB" id="A0A0D6JVM0"/>
<dbReference type="SUPFAM" id="SSF52540">
    <property type="entry name" value="P-loop containing nucleoside triphosphate hydrolases"/>
    <property type="match status" value="1"/>
</dbReference>
<evidence type="ECO:0000313" key="7">
    <source>
        <dbReference type="Proteomes" id="UP000198902"/>
    </source>
</evidence>
<evidence type="ECO:0000256" key="3">
    <source>
        <dbReference type="ARBA" id="ARBA00022741"/>
    </source>
</evidence>
<dbReference type="InterPro" id="IPR017871">
    <property type="entry name" value="ABC_transporter-like_CS"/>
</dbReference>
<dbReference type="PANTHER" id="PTHR42711">
    <property type="entry name" value="ABC TRANSPORTER ATP-BINDING PROTEIN"/>
    <property type="match status" value="1"/>
</dbReference>